<name>A0A1H5Z501_9RHOO</name>
<dbReference type="RefSeq" id="WP_157110120.1">
    <property type="nucleotide sequence ID" value="NZ_CP018839.1"/>
</dbReference>
<keyword evidence="2" id="KW-1185">Reference proteome</keyword>
<proteinExistence type="predicted"/>
<protein>
    <submittedName>
        <fullName evidence="1">Uncharacterized protein</fullName>
    </submittedName>
</protein>
<dbReference type="STRING" id="96773.Tchl_2815"/>
<organism evidence="1 2">
    <name type="scientific">Thauera chlorobenzoica</name>
    <dbReference type="NCBI Taxonomy" id="96773"/>
    <lineage>
        <taxon>Bacteria</taxon>
        <taxon>Pseudomonadati</taxon>
        <taxon>Pseudomonadota</taxon>
        <taxon>Betaproteobacteria</taxon>
        <taxon>Rhodocyclales</taxon>
        <taxon>Zoogloeaceae</taxon>
        <taxon>Thauera</taxon>
    </lineage>
</organism>
<dbReference type="OrthoDB" id="9975798at2"/>
<reference evidence="1 2" key="1">
    <citation type="submission" date="2016-12" db="EMBL/GenBank/DDBJ databases">
        <title>Complete genome sequence of Thauera chlorobenzoica, a Betaproteobacterium degrading haloaromatics anaerobically to CO2 and halides.</title>
        <authorList>
            <person name="Goris T."/>
            <person name="Mergelsberg M."/>
            <person name="Boll M."/>
        </authorList>
    </citation>
    <scope>NUCLEOTIDE SEQUENCE [LARGE SCALE GENOMIC DNA]</scope>
    <source>
        <strain evidence="1 2">3CB1</strain>
    </source>
</reference>
<dbReference type="AlphaFoldDB" id="A0A1H5Z501"/>
<evidence type="ECO:0000313" key="1">
    <source>
        <dbReference type="EMBL" id="APR05638.1"/>
    </source>
</evidence>
<sequence length="55" mass="6224">MPTAQITDLAAWKAAHARPIADACRWSEAVETLWLANLRIGFAWQRMFLRALGAR</sequence>
<evidence type="ECO:0000313" key="2">
    <source>
        <dbReference type="Proteomes" id="UP000185739"/>
    </source>
</evidence>
<dbReference type="Proteomes" id="UP000185739">
    <property type="component" value="Chromosome"/>
</dbReference>
<dbReference type="EMBL" id="CP018839">
    <property type="protein sequence ID" value="APR05638.1"/>
    <property type="molecule type" value="Genomic_DNA"/>
</dbReference>
<dbReference type="KEGG" id="tcl:Tchl_2815"/>
<gene>
    <name evidence="1" type="ORF">Tchl_2815</name>
</gene>
<accession>A0A1H5Z501</accession>